<reference evidence="2" key="1">
    <citation type="submission" date="2020-11" db="EMBL/GenBank/DDBJ databases">
        <authorList>
            <person name="Tran Van P."/>
        </authorList>
    </citation>
    <scope>NUCLEOTIDE SEQUENCE</scope>
</reference>
<evidence type="ECO:0000313" key="2">
    <source>
        <dbReference type="EMBL" id="CAD7223410.1"/>
    </source>
</evidence>
<feature type="compositionally biased region" description="Basic and acidic residues" evidence="1">
    <location>
        <begin position="208"/>
        <end position="217"/>
    </location>
</feature>
<proteinExistence type="predicted"/>
<accession>A0A7R8W465</accession>
<organism evidence="2">
    <name type="scientific">Cyprideis torosa</name>
    <dbReference type="NCBI Taxonomy" id="163714"/>
    <lineage>
        <taxon>Eukaryota</taxon>
        <taxon>Metazoa</taxon>
        <taxon>Ecdysozoa</taxon>
        <taxon>Arthropoda</taxon>
        <taxon>Crustacea</taxon>
        <taxon>Oligostraca</taxon>
        <taxon>Ostracoda</taxon>
        <taxon>Podocopa</taxon>
        <taxon>Podocopida</taxon>
        <taxon>Cytherocopina</taxon>
        <taxon>Cytheroidea</taxon>
        <taxon>Cytherideidae</taxon>
        <taxon>Cyprideis</taxon>
    </lineage>
</organism>
<protein>
    <submittedName>
        <fullName evidence="2">Uncharacterized protein</fullName>
    </submittedName>
</protein>
<dbReference type="AlphaFoldDB" id="A0A7R8W465"/>
<dbReference type="OrthoDB" id="6425298at2759"/>
<sequence length="266" mass="29574">MGPVYPYCLPREIPPRRDFCLKEDLKGDSDGLYLTGSAMKTSSSSGALSRRNAVPVAALMIQWVEIIEPRTQERVYANLITGDCLRDPPPGVPVFQTQVVPFQEKKKPIDEVPETEVGLVRRIFVRIFVEASGLKKCVEWKRQHCDRMVVNYSPVGLSEPSVMKEGSTERNLTVQCGGMAWMANATRGVIAEHFMSNSARPEGGRCGSVEEKPKEDPGPSACPDNSLSTEDAWYLESADLRQLLERGRVVDRNGMPPKSFPVVVMF</sequence>
<gene>
    <name evidence="2" type="ORF">CTOB1V02_LOCUS1395</name>
</gene>
<dbReference type="EMBL" id="OB660196">
    <property type="protein sequence ID" value="CAD7223410.1"/>
    <property type="molecule type" value="Genomic_DNA"/>
</dbReference>
<feature type="region of interest" description="Disordered" evidence="1">
    <location>
        <begin position="199"/>
        <end position="226"/>
    </location>
</feature>
<name>A0A7R8W465_9CRUS</name>
<evidence type="ECO:0000256" key="1">
    <source>
        <dbReference type="SAM" id="MobiDB-lite"/>
    </source>
</evidence>